<name>A0A1X2ISS0_9FUNG</name>
<reference evidence="3 4" key="1">
    <citation type="submission" date="2016-07" db="EMBL/GenBank/DDBJ databases">
        <title>Pervasive Adenine N6-methylation of Active Genes in Fungi.</title>
        <authorList>
            <consortium name="DOE Joint Genome Institute"/>
            <person name="Mondo S.J."/>
            <person name="Dannebaum R.O."/>
            <person name="Kuo R.C."/>
            <person name="Labutti K."/>
            <person name="Haridas S."/>
            <person name="Kuo A."/>
            <person name="Salamov A."/>
            <person name="Ahrendt S.R."/>
            <person name="Lipzen A."/>
            <person name="Sullivan W."/>
            <person name="Andreopoulos W.B."/>
            <person name="Clum A."/>
            <person name="Lindquist E."/>
            <person name="Daum C."/>
            <person name="Ramamoorthy G.K."/>
            <person name="Gryganskyi A."/>
            <person name="Culley D."/>
            <person name="Magnuson J.K."/>
            <person name="James T.Y."/>
            <person name="O'Malley M.A."/>
            <person name="Stajich J.E."/>
            <person name="Spatafora J.W."/>
            <person name="Visel A."/>
            <person name="Grigoriev I.V."/>
        </authorList>
    </citation>
    <scope>NUCLEOTIDE SEQUENCE [LARGE SCALE GENOMIC DNA]</scope>
    <source>
        <strain evidence="3 4">NRRL 1336</strain>
    </source>
</reference>
<dbReference type="EMBL" id="MCGE01000005">
    <property type="protein sequence ID" value="ORZ21588.1"/>
    <property type="molecule type" value="Genomic_DNA"/>
</dbReference>
<dbReference type="STRING" id="90262.A0A1X2ISS0"/>
<evidence type="ECO:0000256" key="1">
    <source>
        <dbReference type="SAM" id="Phobius"/>
    </source>
</evidence>
<dbReference type="PANTHER" id="PTHR37471:SF1">
    <property type="entry name" value="AB HYDROLASE-1 DOMAIN-CONTAINING PROTEIN"/>
    <property type="match status" value="1"/>
</dbReference>
<feature type="transmembrane region" description="Helical" evidence="1">
    <location>
        <begin position="203"/>
        <end position="225"/>
    </location>
</feature>
<dbReference type="OrthoDB" id="6431331at2759"/>
<dbReference type="Gene3D" id="3.40.50.1820">
    <property type="entry name" value="alpha/beta hydrolase"/>
    <property type="match status" value="1"/>
</dbReference>
<proteinExistence type="predicted"/>
<feature type="transmembrane region" description="Helical" evidence="1">
    <location>
        <begin position="12"/>
        <end position="35"/>
    </location>
</feature>
<dbReference type="Pfam" id="PF12697">
    <property type="entry name" value="Abhydrolase_6"/>
    <property type="match status" value="1"/>
</dbReference>
<evidence type="ECO:0000313" key="3">
    <source>
        <dbReference type="EMBL" id="ORZ21588.1"/>
    </source>
</evidence>
<gene>
    <name evidence="3" type="ORF">BCR42DRAFT_369544</name>
</gene>
<organism evidence="3 4">
    <name type="scientific">Absidia repens</name>
    <dbReference type="NCBI Taxonomy" id="90262"/>
    <lineage>
        <taxon>Eukaryota</taxon>
        <taxon>Fungi</taxon>
        <taxon>Fungi incertae sedis</taxon>
        <taxon>Mucoromycota</taxon>
        <taxon>Mucoromycotina</taxon>
        <taxon>Mucoromycetes</taxon>
        <taxon>Mucorales</taxon>
        <taxon>Cunninghamellaceae</taxon>
        <taxon>Absidia</taxon>
    </lineage>
</organism>
<accession>A0A1X2ISS0</accession>
<keyword evidence="1" id="KW-0472">Membrane</keyword>
<comment type="caution">
    <text evidence="3">The sequence shown here is derived from an EMBL/GenBank/DDBJ whole genome shotgun (WGS) entry which is preliminary data.</text>
</comment>
<keyword evidence="1" id="KW-0812">Transmembrane</keyword>
<evidence type="ECO:0000259" key="2">
    <source>
        <dbReference type="Pfam" id="PF12697"/>
    </source>
</evidence>
<protein>
    <submittedName>
        <fullName evidence="3">Alpha/Beta hydrolase protein</fullName>
    </submittedName>
</protein>
<dbReference type="InterPro" id="IPR000073">
    <property type="entry name" value="AB_hydrolase_1"/>
</dbReference>
<keyword evidence="1" id="KW-1133">Transmembrane helix</keyword>
<dbReference type="GO" id="GO:0016787">
    <property type="term" value="F:hydrolase activity"/>
    <property type="evidence" value="ECO:0007669"/>
    <property type="project" value="UniProtKB-KW"/>
</dbReference>
<evidence type="ECO:0000313" key="4">
    <source>
        <dbReference type="Proteomes" id="UP000193560"/>
    </source>
</evidence>
<dbReference type="Proteomes" id="UP000193560">
    <property type="component" value="Unassembled WGS sequence"/>
</dbReference>
<dbReference type="InterPro" id="IPR029058">
    <property type="entry name" value="AB_hydrolase_fold"/>
</dbReference>
<dbReference type="AlphaFoldDB" id="A0A1X2ISS0"/>
<keyword evidence="3" id="KW-0378">Hydrolase</keyword>
<feature type="transmembrane region" description="Helical" evidence="1">
    <location>
        <begin position="50"/>
        <end position="71"/>
    </location>
</feature>
<dbReference type="PANTHER" id="PTHR37471">
    <property type="entry name" value="UNNAMED PRODUCT"/>
    <property type="match status" value="1"/>
</dbReference>
<feature type="domain" description="AB hydrolase-1" evidence="2">
    <location>
        <begin position="290"/>
        <end position="515"/>
    </location>
</feature>
<keyword evidence="4" id="KW-1185">Reference proteome</keyword>
<dbReference type="SUPFAM" id="SSF53474">
    <property type="entry name" value="alpha/beta-Hydrolases"/>
    <property type="match status" value="1"/>
</dbReference>
<sequence length="532" mass="61976">MIPDHTLSRFAVYLLALCQTALAPCAFVYFLYYIYVSQATPLLLTGDCDYYLLPTTIHYWLATEMMFYIFFQITRNRMQQTGPTINTLTRKERRALVSNCIANVKHVEDWLPGWFTKEDHNHSSFTPAFEEIHRENVIEWLSWAFFTAPLEDVLQHPELLKEVEWMTSEIESVFHVRFPLGYNEYLQSRRLNLDPVNAYHRPLVFYIGIQLMTLFYGTVALQFGYGMKKYGPEAVHSNLLWNPVESSSFPPKRMLHQQQQCVTNYQETDGLDEERISYWFRDGDRTKKPIVFIHGIGAGLMCYTPFIHQLMQLNAPIFCIELPFVAMRCVEDVPSMQEIGHDIQQMLHRHDCRNAVFVAHSLGTAVASWTLQHLPKTVAGIVLLDPICFMLHYDDICTNFVYRVPQTASESIVKYFASSELYISYYISRHFHWFQCALYVTPTDELRRKSKRLSKLPPSSSLPLTTTTMPRNTKVYLSEHDNIVNSKRVHSYLTKQGIDTETMNGLDHASFLVHPSRQRRIISTISDYIHTK</sequence>